<dbReference type="EMBL" id="JBHTHX010002277">
    <property type="protein sequence ID" value="MFD0890195.1"/>
    <property type="molecule type" value="Genomic_DNA"/>
</dbReference>
<name>A0ABW3E5L5_9ACTN</name>
<comment type="caution">
    <text evidence="1">The sequence shown here is derived from an EMBL/GenBank/DDBJ whole genome shotgun (WGS) entry which is preliminary data.</text>
</comment>
<dbReference type="Proteomes" id="UP001597024">
    <property type="component" value="Unassembled WGS sequence"/>
</dbReference>
<proteinExistence type="predicted"/>
<accession>A0ABW3E5L5</accession>
<keyword evidence="2" id="KW-1185">Reference proteome</keyword>
<reference evidence="2" key="1">
    <citation type="journal article" date="2019" name="Int. J. Syst. Evol. Microbiol.">
        <title>The Global Catalogue of Microorganisms (GCM) 10K type strain sequencing project: providing services to taxonomists for standard genome sequencing and annotation.</title>
        <authorList>
            <consortium name="The Broad Institute Genomics Platform"/>
            <consortium name="The Broad Institute Genome Sequencing Center for Infectious Disease"/>
            <person name="Wu L."/>
            <person name="Ma J."/>
        </authorList>
    </citation>
    <scope>NUCLEOTIDE SEQUENCE [LARGE SCALE GENOMIC DNA]</scope>
    <source>
        <strain evidence="2">CCUG 62974</strain>
    </source>
</reference>
<evidence type="ECO:0000313" key="1">
    <source>
        <dbReference type="EMBL" id="MFD0890195.1"/>
    </source>
</evidence>
<protein>
    <submittedName>
        <fullName evidence="1">Uncharacterized protein</fullName>
    </submittedName>
</protein>
<organism evidence="1 2">
    <name type="scientific">Streptosporangium algeriense</name>
    <dbReference type="NCBI Taxonomy" id="1682748"/>
    <lineage>
        <taxon>Bacteria</taxon>
        <taxon>Bacillati</taxon>
        <taxon>Actinomycetota</taxon>
        <taxon>Actinomycetes</taxon>
        <taxon>Streptosporangiales</taxon>
        <taxon>Streptosporangiaceae</taxon>
        <taxon>Streptosporangium</taxon>
    </lineage>
</organism>
<sequence>MRSDLGEGVWREVRGLIAGGKARKLADRVAALSEVERAEVARRLPEFLEETRQAAIARVRANREDEVEWLRWEEREAVGDVLTRLGPSLRIAGAGTISGA</sequence>
<evidence type="ECO:0000313" key="2">
    <source>
        <dbReference type="Proteomes" id="UP001597024"/>
    </source>
</evidence>
<feature type="non-terminal residue" evidence="1">
    <location>
        <position position="100"/>
    </location>
</feature>
<gene>
    <name evidence="1" type="ORF">ACFQ08_37100</name>
</gene>